<proteinExistence type="predicted"/>
<gene>
    <name evidence="1" type="ORF">Cri9333_2406</name>
</gene>
<accession>K9VYR0</accession>
<dbReference type="RefSeq" id="WP_015203387.1">
    <property type="nucleotide sequence ID" value="NC_019753.1"/>
</dbReference>
<protein>
    <submittedName>
        <fullName evidence="1">Uncharacterized protein</fullName>
    </submittedName>
</protein>
<reference evidence="1 2" key="1">
    <citation type="submission" date="2012-06" db="EMBL/GenBank/DDBJ databases">
        <title>Finished chromosome of genome of Crinalium epipsammum PCC 9333.</title>
        <authorList>
            <consortium name="US DOE Joint Genome Institute"/>
            <person name="Gugger M."/>
            <person name="Coursin T."/>
            <person name="Rippka R."/>
            <person name="Tandeau De Marsac N."/>
            <person name="Huntemann M."/>
            <person name="Wei C.-L."/>
            <person name="Han J."/>
            <person name="Detter J.C."/>
            <person name="Han C."/>
            <person name="Tapia R."/>
            <person name="Davenport K."/>
            <person name="Daligault H."/>
            <person name="Erkkila T."/>
            <person name="Gu W."/>
            <person name="Munk A.C.C."/>
            <person name="Teshima H."/>
            <person name="Xu Y."/>
            <person name="Chain P."/>
            <person name="Chen A."/>
            <person name="Krypides N."/>
            <person name="Mavromatis K."/>
            <person name="Markowitz V."/>
            <person name="Szeto E."/>
            <person name="Ivanova N."/>
            <person name="Mikhailova N."/>
            <person name="Ovchinnikova G."/>
            <person name="Pagani I."/>
            <person name="Pati A."/>
            <person name="Goodwin L."/>
            <person name="Peters L."/>
            <person name="Pitluck S."/>
            <person name="Woyke T."/>
            <person name="Kerfeld C."/>
        </authorList>
    </citation>
    <scope>NUCLEOTIDE SEQUENCE [LARGE SCALE GENOMIC DNA]</scope>
    <source>
        <strain evidence="1 2">PCC 9333</strain>
    </source>
</reference>
<organism evidence="1 2">
    <name type="scientific">Crinalium epipsammum PCC 9333</name>
    <dbReference type="NCBI Taxonomy" id="1173022"/>
    <lineage>
        <taxon>Bacteria</taxon>
        <taxon>Bacillati</taxon>
        <taxon>Cyanobacteriota</taxon>
        <taxon>Cyanophyceae</taxon>
        <taxon>Gomontiellales</taxon>
        <taxon>Gomontiellaceae</taxon>
        <taxon>Crinalium</taxon>
    </lineage>
</organism>
<evidence type="ECO:0000313" key="2">
    <source>
        <dbReference type="Proteomes" id="UP000010472"/>
    </source>
</evidence>
<keyword evidence="2" id="KW-1185">Reference proteome</keyword>
<dbReference type="EMBL" id="CP003620">
    <property type="protein sequence ID" value="AFZ13273.1"/>
    <property type="molecule type" value="Genomic_DNA"/>
</dbReference>
<evidence type="ECO:0000313" key="1">
    <source>
        <dbReference type="EMBL" id="AFZ13273.1"/>
    </source>
</evidence>
<dbReference type="OrthoDB" id="574440at2"/>
<dbReference type="KEGG" id="cep:Cri9333_2406"/>
<sequence length="68" mass="7738">MTQNQPLPNLEQVKQTSAKIKEVCQRADAGISILDDLIAQLDQQIRSSPMYSYRLNKAKHLLNIKSEI</sequence>
<dbReference type="HOGENOM" id="CLU_203775_0_1_3"/>
<dbReference type="PATRIC" id="fig|1173022.3.peg.2601"/>
<dbReference type="STRING" id="1173022.Cri9333_2406"/>
<dbReference type="AlphaFoldDB" id="K9VYR0"/>
<dbReference type="Proteomes" id="UP000010472">
    <property type="component" value="Chromosome"/>
</dbReference>
<name>K9VYR0_9CYAN</name>
<dbReference type="eggNOG" id="ENOG5030QIB">
    <property type="taxonomic scope" value="Bacteria"/>
</dbReference>